<reference evidence="9 10" key="1">
    <citation type="submission" date="2024-01" db="EMBL/GenBank/DDBJ databases">
        <title>Complete genome of Cladobotryum mycophilum ATHUM6906.</title>
        <authorList>
            <person name="Christinaki A.C."/>
            <person name="Myridakis A.I."/>
            <person name="Kouvelis V.N."/>
        </authorList>
    </citation>
    <scope>NUCLEOTIDE SEQUENCE [LARGE SCALE GENOMIC DNA]</scope>
    <source>
        <strain evidence="9 10">ATHUM6906</strain>
    </source>
</reference>
<evidence type="ECO:0000313" key="9">
    <source>
        <dbReference type="EMBL" id="KAK5999201.1"/>
    </source>
</evidence>
<evidence type="ECO:0000313" key="10">
    <source>
        <dbReference type="Proteomes" id="UP001338125"/>
    </source>
</evidence>
<dbReference type="PROSITE" id="PS00086">
    <property type="entry name" value="CYTOCHROME_P450"/>
    <property type="match status" value="1"/>
</dbReference>
<evidence type="ECO:0000256" key="8">
    <source>
        <dbReference type="RuleBase" id="RU000461"/>
    </source>
</evidence>
<proteinExistence type="inferred from homology"/>
<comment type="similarity">
    <text evidence="2 8">Belongs to the cytochrome P450 family.</text>
</comment>
<sequence length="465" mass="52346">MFKLQQLHKVYGPVVRINPHEIHVDDASWVDKLYVGAAGGQRDKYPPAARLAGTPEAVFGTVHHDIHRRRRTAISSLFSKAAVATSESIIHRNTNLLLKNIEKQITQTGSAELRKTYLALATDNIIDYCFDESLNLLGSDERATAWKKTIDAVACLNPVVRQFNWMIPLAMYLPLSLLEILHPDMTRIVKLRRDMEVQARSTIKMYSDSEQGKKRSDGRQNLYQAILSSNVLPPAEKTAYRMAQEGFVSVGAGAETTAMVLTAATFHILTNHDQILLPLKEELNGIMTNRDINASLKDLERLPWLSAIIKESLRITGLISSRLPLISPKEPLQYRNWVIPPRTPVSMTLRDILLDPNVFDNPMEFRPERWLSGNPDLERIGHNWLPFGRGGRMCLGMHFALAELYIVLAAVFGDKEFELHDTIRSRDIDAARDCFVGEVSPDSLGVRIRYGEAQLMNGMRGAAMI</sequence>
<evidence type="ECO:0000256" key="1">
    <source>
        <dbReference type="ARBA" id="ARBA00001971"/>
    </source>
</evidence>
<evidence type="ECO:0000256" key="4">
    <source>
        <dbReference type="ARBA" id="ARBA00022723"/>
    </source>
</evidence>
<keyword evidence="5 8" id="KW-0560">Oxidoreductase</keyword>
<dbReference type="PRINTS" id="PR00385">
    <property type="entry name" value="P450"/>
</dbReference>
<keyword evidence="3 8" id="KW-0349">Heme</keyword>
<dbReference type="PANTHER" id="PTHR24305">
    <property type="entry name" value="CYTOCHROME P450"/>
    <property type="match status" value="1"/>
</dbReference>
<evidence type="ECO:0000256" key="5">
    <source>
        <dbReference type="ARBA" id="ARBA00023002"/>
    </source>
</evidence>
<dbReference type="Gene3D" id="1.10.630.10">
    <property type="entry name" value="Cytochrome P450"/>
    <property type="match status" value="1"/>
</dbReference>
<dbReference type="PANTHER" id="PTHR24305:SF157">
    <property type="entry name" value="N-ACETYLTRYPTOPHAN 6-HYDROXYLASE IVOC-RELATED"/>
    <property type="match status" value="1"/>
</dbReference>
<dbReference type="InterPro" id="IPR002403">
    <property type="entry name" value="Cyt_P450_E_grp-IV"/>
</dbReference>
<dbReference type="InterPro" id="IPR050121">
    <property type="entry name" value="Cytochrome_P450_monoxygenase"/>
</dbReference>
<dbReference type="CDD" id="cd11062">
    <property type="entry name" value="CYP58-like"/>
    <property type="match status" value="1"/>
</dbReference>
<keyword evidence="4 8" id="KW-0479">Metal-binding</keyword>
<evidence type="ECO:0000256" key="3">
    <source>
        <dbReference type="ARBA" id="ARBA00022617"/>
    </source>
</evidence>
<comment type="cofactor">
    <cofactor evidence="1">
        <name>heme</name>
        <dbReference type="ChEBI" id="CHEBI:30413"/>
    </cofactor>
</comment>
<dbReference type="Pfam" id="PF00067">
    <property type="entry name" value="p450"/>
    <property type="match status" value="1"/>
</dbReference>
<name>A0ABR0T5E5_9HYPO</name>
<organism evidence="9 10">
    <name type="scientific">Cladobotryum mycophilum</name>
    <dbReference type="NCBI Taxonomy" id="491253"/>
    <lineage>
        <taxon>Eukaryota</taxon>
        <taxon>Fungi</taxon>
        <taxon>Dikarya</taxon>
        <taxon>Ascomycota</taxon>
        <taxon>Pezizomycotina</taxon>
        <taxon>Sordariomycetes</taxon>
        <taxon>Hypocreomycetidae</taxon>
        <taxon>Hypocreales</taxon>
        <taxon>Hypocreaceae</taxon>
        <taxon>Cladobotryum</taxon>
    </lineage>
</organism>
<gene>
    <name evidence="9" type="ORF">PT974_01592</name>
</gene>
<keyword evidence="7 8" id="KW-0503">Monooxygenase</keyword>
<comment type="caution">
    <text evidence="9">The sequence shown here is derived from an EMBL/GenBank/DDBJ whole genome shotgun (WGS) entry which is preliminary data.</text>
</comment>
<accession>A0ABR0T5E5</accession>
<dbReference type="InterPro" id="IPR036396">
    <property type="entry name" value="Cyt_P450_sf"/>
</dbReference>
<keyword evidence="6 8" id="KW-0408">Iron</keyword>
<evidence type="ECO:0000256" key="2">
    <source>
        <dbReference type="ARBA" id="ARBA00010617"/>
    </source>
</evidence>
<dbReference type="InterPro" id="IPR017972">
    <property type="entry name" value="Cyt_P450_CS"/>
</dbReference>
<dbReference type="Proteomes" id="UP001338125">
    <property type="component" value="Unassembled WGS sequence"/>
</dbReference>
<protein>
    <submittedName>
        <fullName evidence="9">Cytochrome P450 monooxygenase hepH</fullName>
    </submittedName>
</protein>
<dbReference type="SUPFAM" id="SSF48264">
    <property type="entry name" value="Cytochrome P450"/>
    <property type="match status" value="1"/>
</dbReference>
<dbReference type="EMBL" id="JAVFKD010000001">
    <property type="protein sequence ID" value="KAK5999201.1"/>
    <property type="molecule type" value="Genomic_DNA"/>
</dbReference>
<dbReference type="GO" id="GO:0004497">
    <property type="term" value="F:monooxygenase activity"/>
    <property type="evidence" value="ECO:0007669"/>
    <property type="project" value="UniProtKB-KW"/>
</dbReference>
<keyword evidence="10" id="KW-1185">Reference proteome</keyword>
<dbReference type="InterPro" id="IPR001128">
    <property type="entry name" value="Cyt_P450"/>
</dbReference>
<dbReference type="PRINTS" id="PR00465">
    <property type="entry name" value="EP450IV"/>
</dbReference>
<evidence type="ECO:0000256" key="6">
    <source>
        <dbReference type="ARBA" id="ARBA00023004"/>
    </source>
</evidence>
<evidence type="ECO:0000256" key="7">
    <source>
        <dbReference type="ARBA" id="ARBA00023033"/>
    </source>
</evidence>